<sequence length="133" mass="15601">MFDRPHRLSISIILNLYRANDFSSGEIYLTDSRKDSIIPWLPSVSSPWTWSAWSWLFYQPWSHLLVVVLLGPACSTIEDTQILQLPLHPCLLGWKRDDVSLQAPSFRLCVPQWNPETNHFYHEIPQFYLLLSM</sequence>
<accession>A0ACB9MBM8</accession>
<evidence type="ECO:0000313" key="1">
    <source>
        <dbReference type="EMBL" id="KAI4321612.1"/>
    </source>
</evidence>
<proteinExistence type="predicted"/>
<name>A0ACB9MBM8_9MYRT</name>
<organism evidence="1 2">
    <name type="scientific">Melastoma candidum</name>
    <dbReference type="NCBI Taxonomy" id="119954"/>
    <lineage>
        <taxon>Eukaryota</taxon>
        <taxon>Viridiplantae</taxon>
        <taxon>Streptophyta</taxon>
        <taxon>Embryophyta</taxon>
        <taxon>Tracheophyta</taxon>
        <taxon>Spermatophyta</taxon>
        <taxon>Magnoliopsida</taxon>
        <taxon>eudicotyledons</taxon>
        <taxon>Gunneridae</taxon>
        <taxon>Pentapetalae</taxon>
        <taxon>rosids</taxon>
        <taxon>malvids</taxon>
        <taxon>Myrtales</taxon>
        <taxon>Melastomataceae</taxon>
        <taxon>Melastomatoideae</taxon>
        <taxon>Melastomateae</taxon>
        <taxon>Melastoma</taxon>
    </lineage>
</organism>
<comment type="caution">
    <text evidence="1">The sequence shown here is derived from an EMBL/GenBank/DDBJ whole genome shotgun (WGS) entry which is preliminary data.</text>
</comment>
<protein>
    <submittedName>
        <fullName evidence="1">Uncharacterized protein</fullName>
    </submittedName>
</protein>
<evidence type="ECO:0000313" key="2">
    <source>
        <dbReference type="Proteomes" id="UP001057402"/>
    </source>
</evidence>
<keyword evidence="2" id="KW-1185">Reference proteome</keyword>
<dbReference type="EMBL" id="CM042889">
    <property type="protein sequence ID" value="KAI4321612.1"/>
    <property type="molecule type" value="Genomic_DNA"/>
</dbReference>
<gene>
    <name evidence="1" type="ORF">MLD38_034975</name>
</gene>
<dbReference type="Proteomes" id="UP001057402">
    <property type="component" value="Chromosome 10"/>
</dbReference>
<reference evidence="2" key="1">
    <citation type="journal article" date="2023" name="Front. Plant Sci.">
        <title>Chromosomal-level genome assembly of Melastoma candidum provides insights into trichome evolution.</title>
        <authorList>
            <person name="Zhong Y."/>
            <person name="Wu W."/>
            <person name="Sun C."/>
            <person name="Zou P."/>
            <person name="Liu Y."/>
            <person name="Dai S."/>
            <person name="Zhou R."/>
        </authorList>
    </citation>
    <scope>NUCLEOTIDE SEQUENCE [LARGE SCALE GENOMIC DNA]</scope>
</reference>